<evidence type="ECO:0000313" key="3">
    <source>
        <dbReference type="Proteomes" id="UP000002012"/>
    </source>
</evidence>
<dbReference type="STRING" id="522772.Dacet_2475"/>
<protein>
    <submittedName>
        <fullName evidence="2">Flagellar protein FlgJ-like protein</fullName>
    </submittedName>
</protein>
<dbReference type="Pfam" id="PF10135">
    <property type="entry name" value="Rod-binding"/>
    <property type="match status" value="1"/>
</dbReference>
<keyword evidence="2" id="KW-0969">Cilium</keyword>
<dbReference type="OrthoDB" id="9796740at2"/>
<dbReference type="KEGG" id="dap:Dacet_2475"/>
<dbReference type="eggNOG" id="COG3951">
    <property type="taxonomic scope" value="Bacteria"/>
</dbReference>
<keyword evidence="2" id="KW-0282">Flagellum</keyword>
<dbReference type="HOGENOM" id="CLU_1924145_0_0_0"/>
<evidence type="ECO:0000313" key="2">
    <source>
        <dbReference type="EMBL" id="ADD69235.1"/>
    </source>
</evidence>
<keyword evidence="3" id="KW-1185">Reference proteome</keyword>
<keyword evidence="2" id="KW-0966">Cell projection</keyword>
<organism evidence="2 3">
    <name type="scientific">Denitrovibrio acetiphilus (strain DSM 12809 / NBRC 114555 / N2460)</name>
    <dbReference type="NCBI Taxonomy" id="522772"/>
    <lineage>
        <taxon>Bacteria</taxon>
        <taxon>Pseudomonadati</taxon>
        <taxon>Deferribacterota</taxon>
        <taxon>Deferribacteres</taxon>
        <taxon>Deferribacterales</taxon>
        <taxon>Geovibrionaceae</taxon>
        <taxon>Denitrovibrio</taxon>
    </lineage>
</organism>
<name>D4H4A6_DENA2</name>
<sequence length="131" mass="14572">MYIEALSSDLNYTKDQDKKLKKSCEEFEALFMAKVFSSMRETIQDGGLVKKSTGEEIFTEMLDAEVAKESSEGEGLGLSKMLYESMSKNLHANNGNNFPTGKNSAVNSQQFLELQRELNGTNVASTINEKL</sequence>
<dbReference type="InterPro" id="IPR019301">
    <property type="entry name" value="Flagellar_prot_FlgJ_N"/>
</dbReference>
<accession>D4H4A6</accession>
<dbReference type="PaxDb" id="522772-Dacet_2475"/>
<reference evidence="2 3" key="1">
    <citation type="journal article" date="2010" name="Stand. Genomic Sci.">
        <title>Complete genome sequence of Denitrovibrio acetiphilus type strain (N2460).</title>
        <authorList>
            <person name="Kiss H."/>
            <person name="Lang E."/>
            <person name="Lapidus A."/>
            <person name="Copeland A."/>
            <person name="Nolan M."/>
            <person name="Glavina Del Rio T."/>
            <person name="Chen F."/>
            <person name="Lucas S."/>
            <person name="Tice H."/>
            <person name="Cheng J.F."/>
            <person name="Han C."/>
            <person name="Goodwin L."/>
            <person name="Pitluck S."/>
            <person name="Liolios K."/>
            <person name="Pati A."/>
            <person name="Ivanova N."/>
            <person name="Mavromatis K."/>
            <person name="Chen A."/>
            <person name="Palaniappan K."/>
            <person name="Land M."/>
            <person name="Hauser L."/>
            <person name="Chang Y.J."/>
            <person name="Jeffries C.D."/>
            <person name="Detter J.C."/>
            <person name="Brettin T."/>
            <person name="Spring S."/>
            <person name="Rohde M."/>
            <person name="Goker M."/>
            <person name="Woyke T."/>
            <person name="Bristow J."/>
            <person name="Eisen J.A."/>
            <person name="Markowitz V."/>
            <person name="Hugenholtz P."/>
            <person name="Kyrpides N.C."/>
            <person name="Klenk H.P."/>
        </authorList>
    </citation>
    <scope>NUCLEOTIDE SEQUENCE [LARGE SCALE GENOMIC DNA]</scope>
    <source>
        <strain evidence="3">DSM 12809 / NBRC 114555 / N2460</strain>
    </source>
</reference>
<dbReference type="Proteomes" id="UP000002012">
    <property type="component" value="Chromosome"/>
</dbReference>
<feature type="domain" description="Flagellar protein FlgJ N-terminal" evidence="1">
    <location>
        <begin position="38"/>
        <end position="84"/>
    </location>
</feature>
<dbReference type="RefSeq" id="WP_013011736.1">
    <property type="nucleotide sequence ID" value="NC_013943.1"/>
</dbReference>
<evidence type="ECO:0000259" key="1">
    <source>
        <dbReference type="Pfam" id="PF10135"/>
    </source>
</evidence>
<dbReference type="AlphaFoldDB" id="D4H4A6"/>
<proteinExistence type="predicted"/>
<gene>
    <name evidence="2" type="ordered locus">Dacet_2475</name>
</gene>
<dbReference type="InParanoid" id="D4H4A6"/>
<dbReference type="EMBL" id="CP001968">
    <property type="protein sequence ID" value="ADD69235.1"/>
    <property type="molecule type" value="Genomic_DNA"/>
</dbReference>